<keyword evidence="2 5" id="KW-0812">Transmembrane</keyword>
<feature type="transmembrane region" description="Helical" evidence="5">
    <location>
        <begin position="66"/>
        <end position="84"/>
    </location>
</feature>
<evidence type="ECO:0000256" key="1">
    <source>
        <dbReference type="ARBA" id="ARBA00004127"/>
    </source>
</evidence>
<comment type="subcellular location">
    <subcellularLocation>
        <location evidence="1">Endomembrane system</location>
        <topology evidence="1">Multi-pass membrane protein</topology>
    </subcellularLocation>
</comment>
<evidence type="ECO:0000256" key="2">
    <source>
        <dbReference type="ARBA" id="ARBA00022692"/>
    </source>
</evidence>
<keyword evidence="4 5" id="KW-0472">Membrane</keyword>
<dbReference type="Gene3D" id="1.20.1250.20">
    <property type="entry name" value="MFS general substrate transporter like domains"/>
    <property type="match status" value="1"/>
</dbReference>
<organism evidence="6 7">
    <name type="scientific">Acrobeloides nanus</name>
    <dbReference type="NCBI Taxonomy" id="290746"/>
    <lineage>
        <taxon>Eukaryota</taxon>
        <taxon>Metazoa</taxon>
        <taxon>Ecdysozoa</taxon>
        <taxon>Nematoda</taxon>
        <taxon>Chromadorea</taxon>
        <taxon>Rhabditida</taxon>
        <taxon>Tylenchina</taxon>
        <taxon>Cephalobomorpha</taxon>
        <taxon>Cephaloboidea</taxon>
        <taxon>Cephalobidae</taxon>
        <taxon>Acrobeloides</taxon>
    </lineage>
</organism>
<dbReference type="GO" id="GO:0035435">
    <property type="term" value="P:phosphate ion transmembrane transport"/>
    <property type="evidence" value="ECO:0007669"/>
    <property type="project" value="TreeGrafter"/>
</dbReference>
<dbReference type="WBParaSite" id="ACRNAN_Path_1214.g4716.t1">
    <property type="protein sequence ID" value="ACRNAN_Path_1214.g4716.t1"/>
    <property type="gene ID" value="ACRNAN_Path_1214.g4716"/>
</dbReference>
<feature type="transmembrane region" description="Helical" evidence="5">
    <location>
        <begin position="90"/>
        <end position="107"/>
    </location>
</feature>
<dbReference type="InterPro" id="IPR036259">
    <property type="entry name" value="MFS_trans_sf"/>
</dbReference>
<dbReference type="Proteomes" id="UP000887540">
    <property type="component" value="Unplaced"/>
</dbReference>
<evidence type="ECO:0000313" key="6">
    <source>
        <dbReference type="Proteomes" id="UP000887540"/>
    </source>
</evidence>
<dbReference type="PANTHER" id="PTHR43826:SF3">
    <property type="entry name" value="GLUCOSE-6-PHOSPHATE EXCHANGER SLC37A4"/>
    <property type="match status" value="1"/>
</dbReference>
<protein>
    <submittedName>
        <fullName evidence="7">Uncharacterized protein</fullName>
    </submittedName>
</protein>
<keyword evidence="6" id="KW-1185">Reference proteome</keyword>
<evidence type="ECO:0000256" key="3">
    <source>
        <dbReference type="ARBA" id="ARBA00022989"/>
    </source>
</evidence>
<evidence type="ECO:0000313" key="7">
    <source>
        <dbReference type="WBParaSite" id="ACRNAN_Path_1214.g4716.t1"/>
    </source>
</evidence>
<dbReference type="SUPFAM" id="SSF103473">
    <property type="entry name" value="MFS general substrate transporter"/>
    <property type="match status" value="1"/>
</dbReference>
<evidence type="ECO:0000256" key="4">
    <source>
        <dbReference type="ARBA" id="ARBA00023136"/>
    </source>
</evidence>
<accession>A0A914BXC1</accession>
<keyword evidence="3 5" id="KW-1133">Transmembrane helix</keyword>
<dbReference type="GO" id="GO:0061513">
    <property type="term" value="F:glucose 6-phosphate:phosphate antiporter activity"/>
    <property type="evidence" value="ECO:0007669"/>
    <property type="project" value="TreeGrafter"/>
</dbReference>
<dbReference type="PANTHER" id="PTHR43826">
    <property type="entry name" value="GLUCOSE-6-PHOSPHATE EXCHANGER SLC37A4"/>
    <property type="match status" value="1"/>
</dbReference>
<proteinExistence type="predicted"/>
<dbReference type="InterPro" id="IPR051337">
    <property type="entry name" value="OPA_Antiporter"/>
</dbReference>
<name>A0A914BXC1_9BILA</name>
<reference evidence="7" key="1">
    <citation type="submission" date="2022-11" db="UniProtKB">
        <authorList>
            <consortium name="WormBaseParasite"/>
        </authorList>
    </citation>
    <scope>IDENTIFICATION</scope>
</reference>
<dbReference type="AlphaFoldDB" id="A0A914BXC1"/>
<dbReference type="GO" id="GO:0005789">
    <property type="term" value="C:endoplasmic reticulum membrane"/>
    <property type="evidence" value="ECO:0007669"/>
    <property type="project" value="TreeGrafter"/>
</dbReference>
<sequence length="126" mass="14390">MLGFAMEIRTITESWAPLFLQNAQNNFNPKQFWTIFEIGGLIGSLVSGALVQLFYRVMSKEASRFLVANFSTFFLLLMSTWLFFDSTYYTLLAFFIGFNVYGAINPLQIRSSHLFLTAARFSPVAQ</sequence>
<evidence type="ECO:0000256" key="5">
    <source>
        <dbReference type="SAM" id="Phobius"/>
    </source>
</evidence>
<feature type="transmembrane region" description="Helical" evidence="5">
    <location>
        <begin position="32"/>
        <end position="54"/>
    </location>
</feature>